<evidence type="ECO:0000259" key="7">
    <source>
        <dbReference type="Pfam" id="PF01258"/>
    </source>
</evidence>
<dbReference type="SUPFAM" id="SSF57716">
    <property type="entry name" value="Glucocorticoid receptor-like (DNA-binding domain)"/>
    <property type="match status" value="1"/>
</dbReference>
<dbReference type="PANTHER" id="PTHR33823">
    <property type="entry name" value="RNA POLYMERASE-BINDING TRANSCRIPTION FACTOR DKSA-RELATED"/>
    <property type="match status" value="1"/>
</dbReference>
<dbReference type="PROSITE" id="PS51128">
    <property type="entry name" value="ZF_DKSA_2"/>
    <property type="match status" value="1"/>
</dbReference>
<feature type="domain" description="Zinc finger DksA/TraR C4-type" evidence="7">
    <location>
        <begin position="87"/>
        <end position="121"/>
    </location>
</feature>
<feature type="zinc finger region" description="dksA C4-type" evidence="4">
    <location>
        <begin position="92"/>
        <end position="116"/>
    </location>
</feature>
<dbReference type="AlphaFoldDB" id="A0A8A0RPG6"/>
<evidence type="ECO:0000256" key="2">
    <source>
        <dbReference type="ARBA" id="ARBA00022771"/>
    </source>
</evidence>
<dbReference type="PANTHER" id="PTHR33823:SF4">
    <property type="entry name" value="GENERAL STRESS PROTEIN 16O"/>
    <property type="match status" value="1"/>
</dbReference>
<dbReference type="InterPro" id="IPR000962">
    <property type="entry name" value="Znf_DskA_TraR"/>
</dbReference>
<dbReference type="Gene3D" id="1.20.120.910">
    <property type="entry name" value="DksA, coiled-coil domain"/>
    <property type="match status" value="1"/>
</dbReference>
<dbReference type="SUPFAM" id="SSF109635">
    <property type="entry name" value="DnaK suppressor protein DksA, alpha-hairpin domain"/>
    <property type="match status" value="1"/>
</dbReference>
<feature type="compositionally biased region" description="Basic and acidic residues" evidence="6">
    <location>
        <begin position="184"/>
        <end position="208"/>
    </location>
</feature>
<accession>A0A8A0RPG6</accession>
<protein>
    <submittedName>
        <fullName evidence="8">General stress protein 16O</fullName>
    </submittedName>
</protein>
<dbReference type="EMBL" id="CP059066">
    <property type="protein sequence ID" value="QSQ09802.1"/>
    <property type="molecule type" value="Genomic_DNA"/>
</dbReference>
<dbReference type="KEGG" id="kme:H0A61_02183"/>
<evidence type="ECO:0000313" key="8">
    <source>
        <dbReference type="EMBL" id="QSQ09802.1"/>
    </source>
</evidence>
<proteinExistence type="predicted"/>
<dbReference type="InterPro" id="IPR037187">
    <property type="entry name" value="DnaK_N"/>
</dbReference>
<dbReference type="PRINTS" id="PR00618">
    <property type="entry name" value="DKSAZNFINGER"/>
</dbReference>
<keyword evidence="3" id="KW-0862">Zinc</keyword>
<evidence type="ECO:0000313" key="9">
    <source>
        <dbReference type="Proteomes" id="UP000662904"/>
    </source>
</evidence>
<evidence type="ECO:0000256" key="4">
    <source>
        <dbReference type="PROSITE-ProRule" id="PRU00510"/>
    </source>
</evidence>
<keyword evidence="9" id="KW-1185">Reference proteome</keyword>
<feature type="coiled-coil region" evidence="5">
    <location>
        <begin position="3"/>
        <end position="30"/>
    </location>
</feature>
<dbReference type="InterPro" id="IPR020458">
    <property type="entry name" value="Znf_DskA_TraR_CS"/>
</dbReference>
<reference evidence="8" key="1">
    <citation type="submission" date="2020-07" db="EMBL/GenBank/DDBJ databases">
        <title>Koleobacter methoxysyntrophicus gen. nov., sp. nov., a novel anaerobic bacterium isolated from deep subsurface oil field and proposal of Koleobacterales ord. nov. in the phylum Firmicutes.</title>
        <authorList>
            <person name="Sakamoto S."/>
            <person name="Tamaki H."/>
        </authorList>
    </citation>
    <scope>NUCLEOTIDE SEQUENCE</scope>
    <source>
        <strain evidence="8">NRmbB1</strain>
    </source>
</reference>
<organism evidence="8 9">
    <name type="scientific">Koleobacter methoxysyntrophicus</name>
    <dbReference type="NCBI Taxonomy" id="2751313"/>
    <lineage>
        <taxon>Bacteria</taxon>
        <taxon>Bacillati</taxon>
        <taxon>Bacillota</taxon>
        <taxon>Clostridia</taxon>
        <taxon>Koleobacterales</taxon>
        <taxon>Koleobacteraceae</taxon>
        <taxon>Koleobacter</taxon>
    </lineage>
</organism>
<dbReference type="NCBIfam" id="TIGR02890">
    <property type="entry name" value="bacill_yteA"/>
    <property type="match status" value="1"/>
</dbReference>
<evidence type="ECO:0000256" key="3">
    <source>
        <dbReference type="ARBA" id="ARBA00022833"/>
    </source>
</evidence>
<keyword evidence="2" id="KW-0863">Zinc-finger</keyword>
<keyword evidence="5" id="KW-0175">Coiled coil</keyword>
<evidence type="ECO:0000256" key="5">
    <source>
        <dbReference type="SAM" id="Coils"/>
    </source>
</evidence>
<evidence type="ECO:0000256" key="1">
    <source>
        <dbReference type="ARBA" id="ARBA00022723"/>
    </source>
</evidence>
<dbReference type="InterPro" id="IPR020460">
    <property type="entry name" value="Znf_C4-type_bac"/>
</dbReference>
<dbReference type="GO" id="GO:0008270">
    <property type="term" value="F:zinc ion binding"/>
    <property type="evidence" value="ECO:0007669"/>
    <property type="project" value="UniProtKB-KW"/>
</dbReference>
<evidence type="ECO:0000256" key="6">
    <source>
        <dbReference type="SAM" id="MobiDB-lite"/>
    </source>
</evidence>
<dbReference type="PROSITE" id="PS01102">
    <property type="entry name" value="ZF_DKSA_1"/>
    <property type="match status" value="1"/>
</dbReference>
<sequence>MDKKLLENFRTRLLHEKKELEQEIKKINDSGIGEPLKEVSGELSSYDNHSSDLGAETFERGKDIALRDNQKVILKKVNDALGRIDKGSYGYCENCGGEIPLERLEAVPYATLCLRCREEIEARSYTMKRPVEEKAISPPFGRTFLDGEDSTGYDGEDAWQEVARYGSANSPQDVGGAESYEDIYIDKEEPRGTVERIDNLSKEDVINE</sequence>
<dbReference type="InterPro" id="IPR014240">
    <property type="entry name" value="YteA"/>
</dbReference>
<dbReference type="Pfam" id="PF01258">
    <property type="entry name" value="zf-dskA_traR"/>
    <property type="match status" value="1"/>
</dbReference>
<gene>
    <name evidence="8" type="primary">yocK</name>
    <name evidence="8" type="ORF">H0A61_02183</name>
</gene>
<keyword evidence="1" id="KW-0479">Metal-binding</keyword>
<feature type="region of interest" description="Disordered" evidence="6">
    <location>
        <begin position="166"/>
        <end position="208"/>
    </location>
</feature>
<dbReference type="RefSeq" id="WP_206707138.1">
    <property type="nucleotide sequence ID" value="NZ_CP059066.1"/>
</dbReference>
<dbReference type="Proteomes" id="UP000662904">
    <property type="component" value="Chromosome"/>
</dbReference>
<name>A0A8A0RPG6_9FIRM</name>